<feature type="transmembrane region" description="Helical" evidence="1">
    <location>
        <begin position="53"/>
        <end position="70"/>
    </location>
</feature>
<evidence type="ECO:0000313" key="2">
    <source>
        <dbReference type="Proteomes" id="UP000095283"/>
    </source>
</evidence>
<keyword evidence="1" id="KW-1133">Transmembrane helix</keyword>
<accession>A0A1I7WKN8</accession>
<feature type="transmembrane region" description="Helical" evidence="1">
    <location>
        <begin position="20"/>
        <end position="41"/>
    </location>
</feature>
<name>A0A1I7WKN8_HETBA</name>
<organism evidence="2 3">
    <name type="scientific">Heterorhabditis bacteriophora</name>
    <name type="common">Entomopathogenic nematode worm</name>
    <dbReference type="NCBI Taxonomy" id="37862"/>
    <lineage>
        <taxon>Eukaryota</taxon>
        <taxon>Metazoa</taxon>
        <taxon>Ecdysozoa</taxon>
        <taxon>Nematoda</taxon>
        <taxon>Chromadorea</taxon>
        <taxon>Rhabditida</taxon>
        <taxon>Rhabditina</taxon>
        <taxon>Rhabditomorpha</taxon>
        <taxon>Strongyloidea</taxon>
        <taxon>Heterorhabditidae</taxon>
        <taxon>Heterorhabditis</taxon>
    </lineage>
</organism>
<keyword evidence="1" id="KW-0472">Membrane</keyword>
<protein>
    <submittedName>
        <fullName evidence="3">7TM_GPCR_Srx domain-containing protein</fullName>
    </submittedName>
</protein>
<proteinExistence type="predicted"/>
<reference evidence="3" key="1">
    <citation type="submission" date="2016-11" db="UniProtKB">
        <authorList>
            <consortium name="WormBaseParasite"/>
        </authorList>
    </citation>
    <scope>IDENTIFICATION</scope>
</reference>
<keyword evidence="1" id="KW-0812">Transmembrane</keyword>
<dbReference type="AlphaFoldDB" id="A0A1I7WKN8"/>
<dbReference type="WBParaSite" id="Hba_05531">
    <property type="protein sequence ID" value="Hba_05531"/>
    <property type="gene ID" value="Hba_05531"/>
</dbReference>
<evidence type="ECO:0000256" key="1">
    <source>
        <dbReference type="SAM" id="Phobius"/>
    </source>
</evidence>
<dbReference type="Proteomes" id="UP000095283">
    <property type="component" value="Unplaced"/>
</dbReference>
<sequence>MRKGKRKAQIIQEEKEERCFIVRISHIDIIIGFIIFVFFHYSNCLLITRAVNYDLRIIGTVILFTIFNVSK</sequence>
<evidence type="ECO:0000313" key="3">
    <source>
        <dbReference type="WBParaSite" id="Hba_05531"/>
    </source>
</evidence>
<keyword evidence="2" id="KW-1185">Reference proteome</keyword>